<comment type="similarity">
    <text evidence="1">Belongs to the peptidase M17 family.</text>
</comment>
<feature type="domain" description="Cytosol aminopeptidase" evidence="10">
    <location>
        <begin position="174"/>
        <end position="475"/>
    </location>
</feature>
<dbReference type="PANTHER" id="PTHR11963">
    <property type="entry name" value="LEUCINE AMINOPEPTIDASE-RELATED"/>
    <property type="match status" value="1"/>
</dbReference>
<dbReference type="SUPFAM" id="SSF53187">
    <property type="entry name" value="Zn-dependent exopeptidases"/>
    <property type="match status" value="1"/>
</dbReference>
<evidence type="ECO:0000256" key="7">
    <source>
        <dbReference type="ARBA" id="ARBA00050021"/>
    </source>
</evidence>
<evidence type="ECO:0000259" key="10">
    <source>
        <dbReference type="Pfam" id="PF00883"/>
    </source>
</evidence>
<evidence type="ECO:0000256" key="5">
    <source>
        <dbReference type="ARBA" id="ARBA00033172"/>
    </source>
</evidence>
<evidence type="ECO:0000256" key="1">
    <source>
        <dbReference type="ARBA" id="ARBA00009528"/>
    </source>
</evidence>
<dbReference type="PRINTS" id="PR00481">
    <property type="entry name" value="LAMNOPPTDASE"/>
</dbReference>
<keyword evidence="12" id="KW-1185">Reference proteome</keyword>
<dbReference type="InterPro" id="IPR011356">
    <property type="entry name" value="Leucine_aapep/pepB"/>
</dbReference>
<dbReference type="Pfam" id="PF00883">
    <property type="entry name" value="Peptidase_M17"/>
    <property type="match status" value="1"/>
</dbReference>
<evidence type="ECO:0000256" key="3">
    <source>
        <dbReference type="ARBA" id="ARBA00022670"/>
    </source>
</evidence>
<protein>
    <recommendedName>
        <fullName evidence="7">Probable cytosol aminopeptidase</fullName>
    </recommendedName>
    <alternativeName>
        <fullName evidence="8">Leucine aminopeptidase</fullName>
    </alternativeName>
    <alternativeName>
        <fullName evidence="5">Leucyl aminopeptidase</fullName>
    </alternativeName>
</protein>
<feature type="region of interest" description="Disordered" evidence="9">
    <location>
        <begin position="1"/>
        <end position="24"/>
    </location>
</feature>
<dbReference type="GO" id="GO:0004177">
    <property type="term" value="F:aminopeptidase activity"/>
    <property type="evidence" value="ECO:0007669"/>
    <property type="project" value="UniProtKB-KW"/>
</dbReference>
<accession>A0ABR7LWK2</accession>
<evidence type="ECO:0000313" key="11">
    <source>
        <dbReference type="EMBL" id="MBC6469232.1"/>
    </source>
</evidence>
<evidence type="ECO:0000256" key="4">
    <source>
        <dbReference type="ARBA" id="ARBA00022801"/>
    </source>
</evidence>
<dbReference type="Gene3D" id="3.40.630.10">
    <property type="entry name" value="Zn peptidases"/>
    <property type="match status" value="1"/>
</dbReference>
<dbReference type="EMBL" id="JABVEC010000025">
    <property type="protein sequence ID" value="MBC6469232.1"/>
    <property type="molecule type" value="Genomic_DNA"/>
</dbReference>
<comment type="caution">
    <text evidence="11">The sequence shown here is derived from an EMBL/GenBank/DDBJ whole genome shotgun (WGS) entry which is preliminary data.</text>
</comment>
<comment type="function">
    <text evidence="6">Presumably involved in the processing and regular turnover of intracellular proteins. Catalyzes the removal of unsubstituted N-terminal amino acids from various peptides.</text>
</comment>
<evidence type="ECO:0000313" key="12">
    <source>
        <dbReference type="Proteomes" id="UP000805614"/>
    </source>
</evidence>
<keyword evidence="4" id="KW-0378">Hydrolase</keyword>
<feature type="compositionally biased region" description="Polar residues" evidence="9">
    <location>
        <begin position="1"/>
        <end position="16"/>
    </location>
</feature>
<dbReference type="PANTHER" id="PTHR11963:SF23">
    <property type="entry name" value="CYTOSOL AMINOPEPTIDASE"/>
    <property type="match status" value="1"/>
</dbReference>
<dbReference type="Proteomes" id="UP000805614">
    <property type="component" value="Unassembled WGS sequence"/>
</dbReference>
<evidence type="ECO:0000256" key="6">
    <source>
        <dbReference type="ARBA" id="ARBA00049972"/>
    </source>
</evidence>
<sequence>MASLSEQPFASGSPTGPGTARGRDHRTEIEAAVAAAASGTGSVQLLGSGRATRTVRGVTAENASGFSQGWLPFAGAPGELSVAGDTLLVGLGCAADSTPETLRVAGTAAGAVIADGDVLIELPECDADNVRAWIDGLVSGIRPDRNVRLTLDTLGGSVPDAAREGLIAAQASRLASLLTSAPANVVTPGQAALWARDIAVRAELQCSILDDIELRDRGFGGLTAIGCGSVNGPRLVQLRYDGTGDGPSITLAGKGITFDSGGLSLKSPDAMQSMRSDVAGAAVVLAVMAVLGRLGVRATVRAILPFAENLPGPGSARPGDVVSSYDGTQIQILDTDFEGRVVLADALALAVEERPDLVIDMATLTYQAVTALGPEIGAVISPDDSAAEALLSASAAAGEPMWRLPWAPRYLDQVRTASGVRNHPLRSSGRALTAALFLGEFVPRDIPWVHCDFAGPAWAGDASCDGATGFGTRTLLRLLARQ</sequence>
<evidence type="ECO:0000256" key="2">
    <source>
        <dbReference type="ARBA" id="ARBA00022438"/>
    </source>
</evidence>
<evidence type="ECO:0000256" key="8">
    <source>
        <dbReference type="ARBA" id="ARBA00050061"/>
    </source>
</evidence>
<dbReference type="InterPro" id="IPR000819">
    <property type="entry name" value="Peptidase_M17_C"/>
</dbReference>
<organism evidence="11 12">
    <name type="scientific">Actinomadura alba</name>
    <dbReference type="NCBI Taxonomy" id="406431"/>
    <lineage>
        <taxon>Bacteria</taxon>
        <taxon>Bacillati</taxon>
        <taxon>Actinomycetota</taxon>
        <taxon>Actinomycetes</taxon>
        <taxon>Streptosporangiales</taxon>
        <taxon>Thermomonosporaceae</taxon>
        <taxon>Actinomadura</taxon>
    </lineage>
</organism>
<dbReference type="CDD" id="cd00433">
    <property type="entry name" value="Peptidase_M17"/>
    <property type="match status" value="1"/>
</dbReference>
<evidence type="ECO:0000256" key="9">
    <source>
        <dbReference type="SAM" id="MobiDB-lite"/>
    </source>
</evidence>
<proteinExistence type="inferred from homology"/>
<keyword evidence="3" id="KW-0645">Protease</keyword>
<name>A0ABR7LWK2_9ACTN</name>
<dbReference type="RefSeq" id="WP_187246284.1">
    <property type="nucleotide sequence ID" value="NZ_BAAAOK010000040.1"/>
</dbReference>
<reference evidence="11 12" key="1">
    <citation type="submission" date="2020-06" db="EMBL/GenBank/DDBJ databases">
        <title>Actinomadura xiongansis sp. nov., isolated from soil of Baiyangdian.</title>
        <authorList>
            <person name="Zhang X."/>
        </authorList>
    </citation>
    <scope>NUCLEOTIDE SEQUENCE [LARGE SCALE GENOMIC DNA]</scope>
    <source>
        <strain evidence="11 12">HBUM206468</strain>
    </source>
</reference>
<gene>
    <name evidence="11" type="ORF">HKK74_27595</name>
</gene>
<keyword evidence="2 11" id="KW-0031">Aminopeptidase</keyword>